<keyword evidence="7 17" id="KW-0235">DNA replication</keyword>
<dbReference type="Gene3D" id="1.10.150.20">
    <property type="entry name" value="5' to 3' exonuclease, C-terminal subdomain"/>
    <property type="match status" value="2"/>
</dbReference>
<reference evidence="22" key="1">
    <citation type="journal article" date="2019" name="Int. J. Syst. Evol. Microbiol.">
        <title>The Global Catalogue of Microorganisms (GCM) 10K type strain sequencing project: providing services to taxonomists for standard genome sequencing and annotation.</title>
        <authorList>
            <consortium name="The Broad Institute Genomics Platform"/>
            <consortium name="The Broad Institute Genome Sequencing Center for Infectious Disease"/>
            <person name="Wu L."/>
            <person name="Ma J."/>
        </authorList>
    </citation>
    <scope>NUCLEOTIDE SEQUENCE [LARGE SCALE GENOMIC DNA]</scope>
    <source>
        <strain evidence="22">CCUG 43117</strain>
    </source>
</reference>
<evidence type="ECO:0000256" key="4">
    <source>
        <dbReference type="ARBA" id="ARBA00020311"/>
    </source>
</evidence>
<dbReference type="PANTHER" id="PTHR10133:SF27">
    <property type="entry name" value="DNA POLYMERASE NU"/>
    <property type="match status" value="1"/>
</dbReference>
<dbReference type="InterPro" id="IPR002421">
    <property type="entry name" value="5-3_exonuclease"/>
</dbReference>
<evidence type="ECO:0000256" key="15">
    <source>
        <dbReference type="ARBA" id="ARBA00049244"/>
    </source>
</evidence>
<proteinExistence type="inferred from homology"/>
<keyword evidence="5 17" id="KW-0808">Transferase</keyword>
<dbReference type="Gene3D" id="3.30.70.370">
    <property type="match status" value="1"/>
</dbReference>
<evidence type="ECO:0000256" key="2">
    <source>
        <dbReference type="ARBA" id="ARBA00011541"/>
    </source>
</evidence>
<dbReference type="GO" id="GO:0003887">
    <property type="term" value="F:DNA-directed DNA polymerase activity"/>
    <property type="evidence" value="ECO:0007669"/>
    <property type="project" value="UniProtKB-EC"/>
</dbReference>
<keyword evidence="22" id="KW-1185">Reference proteome</keyword>
<evidence type="ECO:0000259" key="18">
    <source>
        <dbReference type="SMART" id="SM00474"/>
    </source>
</evidence>
<evidence type="ECO:0000256" key="8">
    <source>
        <dbReference type="ARBA" id="ARBA00022722"/>
    </source>
</evidence>
<evidence type="ECO:0000313" key="22">
    <source>
        <dbReference type="Proteomes" id="UP001596060"/>
    </source>
</evidence>
<dbReference type="SUPFAM" id="SSF47807">
    <property type="entry name" value="5' to 3' exonuclease, C-terminal subdomain"/>
    <property type="match status" value="1"/>
</dbReference>
<feature type="domain" description="DNA-directed DNA polymerase family A palm" evidence="20">
    <location>
        <begin position="770"/>
        <end position="976"/>
    </location>
</feature>
<evidence type="ECO:0000256" key="12">
    <source>
        <dbReference type="ARBA" id="ARBA00022932"/>
    </source>
</evidence>
<evidence type="ECO:0000256" key="14">
    <source>
        <dbReference type="ARBA" id="ARBA00023204"/>
    </source>
</evidence>
<dbReference type="Proteomes" id="UP001596060">
    <property type="component" value="Unassembled WGS sequence"/>
</dbReference>
<dbReference type="CDD" id="cd06139">
    <property type="entry name" value="DNA_polA_I_Ecoli_like_exo"/>
    <property type="match status" value="1"/>
</dbReference>
<dbReference type="SMART" id="SM00475">
    <property type="entry name" value="53EXOc"/>
    <property type="match status" value="1"/>
</dbReference>
<evidence type="ECO:0000256" key="13">
    <source>
        <dbReference type="ARBA" id="ARBA00023125"/>
    </source>
</evidence>
<name>A0ABW0P2M5_9HYPH</name>
<dbReference type="Pfam" id="PF01612">
    <property type="entry name" value="DNA_pol_A_exo1"/>
    <property type="match status" value="1"/>
</dbReference>
<evidence type="ECO:0000256" key="16">
    <source>
        <dbReference type="NCBIfam" id="TIGR00593"/>
    </source>
</evidence>
<dbReference type="SUPFAM" id="SSF53098">
    <property type="entry name" value="Ribonuclease H-like"/>
    <property type="match status" value="1"/>
</dbReference>
<dbReference type="Pfam" id="PF00476">
    <property type="entry name" value="DNA_pol_A"/>
    <property type="match status" value="1"/>
</dbReference>
<dbReference type="Pfam" id="PF02739">
    <property type="entry name" value="5_3_exonuc_N"/>
    <property type="match status" value="1"/>
</dbReference>
<dbReference type="RefSeq" id="WP_377817269.1">
    <property type="nucleotide sequence ID" value="NZ_JBHSLU010000051.1"/>
</dbReference>
<dbReference type="PRINTS" id="PR00868">
    <property type="entry name" value="DNAPOLI"/>
</dbReference>
<keyword evidence="8" id="KW-0540">Nuclease</keyword>
<sequence>MSETASTAAETPTGPALKPGDHLFLVDGSNFIFRAYFQSINQDRKYNVRSDGLPSGAVRLFATKLFQFVREGVLGIRPTHLAIVFDKSENSFRKAIYPAYKGNRSDPPPDLIPQFPLMREAVRAFGLLPVEQDVYEADDLIATYAKQAREAGADVLIVSADKDLMQLVRPGVAMYDPASGDAKKGAGFRAERKIGEPEVVEYFGVTPDKVTDVQALAGDATDNVPGAPGIGIKTAAQLIGEYGDLETLLARAGEIKQPKRRETLTNPEIVEKIRISHKLVSLVDDVAVETPIENLTLGQPDPARLIAFLKAMEFTTITKRVAEAYEADVAAIEAAADLAPGSTRAAELKALYAGADAAEEAPSVAEMARAAVTQPVAANGGDGWLKPADLAAARKNEALAAKIDRTAYECVRDLAVLERWIAAAYEAGHVAIDTETSAIDPMQADLVGISMAVAPGKACYIPLQHRGGSDLFGGGMLEGQIPIDQALAALKPLLADPGVIKIGQNLKYDLVLLKRYGVDVAPIDDTMLISYALDAGNNSHGMDRLSELHLGHETITFGQVAGTGKAQVTFDKVALDKATDYAAEDADVTLRLWRTLKPRLAAEGRTTVYETLERPLIAVLARMEAHGIAIDRQILSRLSGDFAQSLARLEDEIYEIAGEKFTIGSPKQLGDILFGKMGLSGAKKTATGQWATGAGVLEELAEQGHPLPAKILEWRQLAKLKSTYTDSLPAYVNPQTQRVHTSFALAATTTGRLSSSEPNLQNIPIRTEAGRKIRTAFVAEKGYKLVSADYSQIELRLLAHIAEIPQLRQAFADGIDIHAMTASEMFGVPVQGMPSEVRRRAKAINFGIIYGISAFGLANQLGIGREEASAYIRKYFERFPGIRDYMEQTKTFVRANGHVETIFGRICHFPAVASKNPSERAFVERQAINAPIQGSAADIIRRAMIRMEDALAAARLDVRMLLQVHDELVFEVPDAQVEAALPVITKVMVEAPHPAVQLRVPLQVDARAAGNWDEAH</sequence>
<dbReference type="InterPro" id="IPR029060">
    <property type="entry name" value="PIN-like_dom_sf"/>
</dbReference>
<dbReference type="InterPro" id="IPR002298">
    <property type="entry name" value="DNA_polymerase_A"/>
</dbReference>
<accession>A0ABW0P2M5</accession>
<dbReference type="PANTHER" id="PTHR10133">
    <property type="entry name" value="DNA POLYMERASE I"/>
    <property type="match status" value="1"/>
</dbReference>
<dbReference type="EC" id="2.7.7.7" evidence="3 16"/>
<dbReference type="InterPro" id="IPR020045">
    <property type="entry name" value="DNA_polI_H3TH"/>
</dbReference>
<evidence type="ECO:0000256" key="11">
    <source>
        <dbReference type="ARBA" id="ARBA00022839"/>
    </source>
</evidence>
<dbReference type="SMART" id="SM00474">
    <property type="entry name" value="35EXOc"/>
    <property type="match status" value="1"/>
</dbReference>
<keyword evidence="10 17" id="KW-0378">Hydrolase</keyword>
<feature type="domain" description="3'-5' exonuclease" evidence="18">
    <location>
        <begin position="408"/>
        <end position="601"/>
    </location>
</feature>
<dbReference type="NCBIfam" id="NF004397">
    <property type="entry name" value="PRK05755.1"/>
    <property type="match status" value="1"/>
</dbReference>
<protein>
    <recommendedName>
        <fullName evidence="4 16">DNA polymerase I</fullName>
        <ecNumber evidence="3 16">2.7.7.7</ecNumber>
    </recommendedName>
</protein>
<dbReference type="Gene3D" id="3.40.50.1010">
    <property type="entry name" value="5'-nuclease"/>
    <property type="match status" value="1"/>
</dbReference>
<dbReference type="Gene3D" id="3.30.420.10">
    <property type="entry name" value="Ribonuclease H-like superfamily/Ribonuclease H"/>
    <property type="match status" value="1"/>
</dbReference>
<dbReference type="PROSITE" id="PS00447">
    <property type="entry name" value="DNA_POLYMERASE_A"/>
    <property type="match status" value="1"/>
</dbReference>
<dbReference type="InterPro" id="IPR043502">
    <property type="entry name" value="DNA/RNA_pol_sf"/>
</dbReference>
<comment type="catalytic activity">
    <reaction evidence="15 17">
        <text>DNA(n) + a 2'-deoxyribonucleoside 5'-triphosphate = DNA(n+1) + diphosphate</text>
        <dbReference type="Rhea" id="RHEA:22508"/>
        <dbReference type="Rhea" id="RHEA-COMP:17339"/>
        <dbReference type="Rhea" id="RHEA-COMP:17340"/>
        <dbReference type="ChEBI" id="CHEBI:33019"/>
        <dbReference type="ChEBI" id="CHEBI:61560"/>
        <dbReference type="ChEBI" id="CHEBI:173112"/>
        <dbReference type="EC" id="2.7.7.7"/>
    </reaction>
</comment>
<keyword evidence="9 17" id="KW-0227">DNA damage</keyword>
<keyword evidence="6 17" id="KW-0548">Nucleotidyltransferase</keyword>
<keyword evidence="11 17" id="KW-0269">Exonuclease</keyword>
<dbReference type="InterPro" id="IPR001098">
    <property type="entry name" value="DNA-dir_DNA_pol_A_palm_dom"/>
</dbReference>
<dbReference type="Gene3D" id="1.20.1060.10">
    <property type="entry name" value="Taq DNA Polymerase, Chain T, domain 4"/>
    <property type="match status" value="1"/>
</dbReference>
<dbReference type="InterPro" id="IPR036279">
    <property type="entry name" value="5-3_exonuclease_C_sf"/>
</dbReference>
<dbReference type="SUPFAM" id="SSF56672">
    <property type="entry name" value="DNA/RNA polymerases"/>
    <property type="match status" value="1"/>
</dbReference>
<gene>
    <name evidence="17 21" type="primary">polA</name>
    <name evidence="21" type="ORF">ACFPN9_16865</name>
</gene>
<comment type="similarity">
    <text evidence="1 17">Belongs to the DNA polymerase type-A family.</text>
</comment>
<dbReference type="SUPFAM" id="SSF88723">
    <property type="entry name" value="PIN domain-like"/>
    <property type="match status" value="1"/>
</dbReference>
<keyword evidence="14 17" id="KW-0234">DNA repair</keyword>
<feature type="domain" description="5'-3' exonuclease" evidence="19">
    <location>
        <begin position="21"/>
        <end position="298"/>
    </location>
</feature>
<dbReference type="SMART" id="SM00279">
    <property type="entry name" value="HhH2"/>
    <property type="match status" value="1"/>
</dbReference>
<evidence type="ECO:0000259" key="20">
    <source>
        <dbReference type="SMART" id="SM00482"/>
    </source>
</evidence>
<keyword evidence="12 17" id="KW-0239">DNA-directed DNA polymerase</keyword>
<dbReference type="NCBIfam" id="TIGR00593">
    <property type="entry name" value="pola"/>
    <property type="match status" value="1"/>
</dbReference>
<comment type="subunit">
    <text evidence="2">Single-chain monomer with multiple functions.</text>
</comment>
<keyword evidence="13 17" id="KW-0238">DNA-binding</keyword>
<evidence type="ECO:0000256" key="9">
    <source>
        <dbReference type="ARBA" id="ARBA00022763"/>
    </source>
</evidence>
<dbReference type="InterPro" id="IPR008918">
    <property type="entry name" value="HhH2"/>
</dbReference>
<dbReference type="InterPro" id="IPR036397">
    <property type="entry name" value="RNaseH_sf"/>
</dbReference>
<evidence type="ECO:0000256" key="10">
    <source>
        <dbReference type="ARBA" id="ARBA00022801"/>
    </source>
</evidence>
<evidence type="ECO:0000313" key="21">
    <source>
        <dbReference type="EMBL" id="MFC5506924.1"/>
    </source>
</evidence>
<evidence type="ECO:0000256" key="6">
    <source>
        <dbReference type="ARBA" id="ARBA00022695"/>
    </source>
</evidence>
<organism evidence="21 22">
    <name type="scientific">Bosea massiliensis</name>
    <dbReference type="NCBI Taxonomy" id="151419"/>
    <lineage>
        <taxon>Bacteria</taxon>
        <taxon>Pseudomonadati</taxon>
        <taxon>Pseudomonadota</taxon>
        <taxon>Alphaproteobacteria</taxon>
        <taxon>Hyphomicrobiales</taxon>
        <taxon>Boseaceae</taxon>
        <taxon>Bosea</taxon>
    </lineage>
</organism>
<dbReference type="InterPro" id="IPR018320">
    <property type="entry name" value="DNA_polymerase_1"/>
</dbReference>
<dbReference type="CDD" id="cd08637">
    <property type="entry name" value="DNA_pol_A_pol_I_C"/>
    <property type="match status" value="1"/>
</dbReference>
<evidence type="ECO:0000256" key="7">
    <source>
        <dbReference type="ARBA" id="ARBA00022705"/>
    </source>
</evidence>
<comment type="caution">
    <text evidence="21">The sequence shown here is derived from an EMBL/GenBank/DDBJ whole genome shotgun (WGS) entry which is preliminary data.</text>
</comment>
<dbReference type="CDD" id="cd09859">
    <property type="entry name" value="PIN_53EXO"/>
    <property type="match status" value="1"/>
</dbReference>
<comment type="function">
    <text evidence="17">In addition to polymerase activity, this DNA polymerase exhibits 3'-5' and 5'-3' exonuclease activity.</text>
</comment>
<dbReference type="Pfam" id="PF01367">
    <property type="entry name" value="5_3_exonuc"/>
    <property type="match status" value="1"/>
</dbReference>
<dbReference type="InterPro" id="IPR020046">
    <property type="entry name" value="5-3_exonucl_a-hlix_arch_N"/>
</dbReference>
<evidence type="ECO:0000256" key="1">
    <source>
        <dbReference type="ARBA" id="ARBA00007705"/>
    </source>
</evidence>
<evidence type="ECO:0000256" key="17">
    <source>
        <dbReference type="RuleBase" id="RU004460"/>
    </source>
</evidence>
<dbReference type="SMART" id="SM00482">
    <property type="entry name" value="POLAc"/>
    <property type="match status" value="1"/>
</dbReference>
<evidence type="ECO:0000256" key="5">
    <source>
        <dbReference type="ARBA" id="ARBA00022679"/>
    </source>
</evidence>
<dbReference type="InterPro" id="IPR019760">
    <property type="entry name" value="DNA-dir_DNA_pol_A_CS"/>
</dbReference>
<evidence type="ECO:0000259" key="19">
    <source>
        <dbReference type="SMART" id="SM00475"/>
    </source>
</evidence>
<dbReference type="CDD" id="cd09898">
    <property type="entry name" value="H3TH_53EXO"/>
    <property type="match status" value="1"/>
</dbReference>
<evidence type="ECO:0000256" key="3">
    <source>
        <dbReference type="ARBA" id="ARBA00012417"/>
    </source>
</evidence>
<dbReference type="InterPro" id="IPR012337">
    <property type="entry name" value="RNaseH-like_sf"/>
</dbReference>
<dbReference type="InterPro" id="IPR002562">
    <property type="entry name" value="3'-5'_exonuclease_dom"/>
</dbReference>
<dbReference type="EMBL" id="JBHSLU010000051">
    <property type="protein sequence ID" value="MFC5506924.1"/>
    <property type="molecule type" value="Genomic_DNA"/>
</dbReference>